<reference evidence="1 2" key="1">
    <citation type="submission" date="2014-10" db="EMBL/GenBank/DDBJ databases">
        <title>Draft genome of the hookworm Ancylostoma caninum.</title>
        <authorList>
            <person name="Mitreva M."/>
        </authorList>
    </citation>
    <scope>NUCLEOTIDE SEQUENCE [LARGE SCALE GENOMIC DNA]</scope>
    <source>
        <strain evidence="1 2">Baltimore</strain>
    </source>
</reference>
<evidence type="ECO:0000313" key="2">
    <source>
        <dbReference type="Proteomes" id="UP000252519"/>
    </source>
</evidence>
<accession>A0A368GLU6</accession>
<comment type="caution">
    <text evidence="1">The sequence shown here is derived from an EMBL/GenBank/DDBJ whole genome shotgun (WGS) entry which is preliminary data.</text>
</comment>
<proteinExistence type="predicted"/>
<protein>
    <submittedName>
        <fullName evidence="1">Uncharacterized protein</fullName>
    </submittedName>
</protein>
<sequence length="102" mass="11811">MNRSMNVYEELRRTKRDLKRLRSAMPHLMLPEDLLDRFVTKCRDVMLYSSIGDKLHHDAENFEIQFLNLRHSLRTLSAAAPLLVATGKTSAAAWVTMLEQPQ</sequence>
<dbReference type="Proteomes" id="UP000252519">
    <property type="component" value="Unassembled WGS sequence"/>
</dbReference>
<dbReference type="EMBL" id="JOJR01000144">
    <property type="protein sequence ID" value="RCN43867.1"/>
    <property type="molecule type" value="Genomic_DNA"/>
</dbReference>
<name>A0A368GLU6_ANCCA</name>
<evidence type="ECO:0000313" key="1">
    <source>
        <dbReference type="EMBL" id="RCN43867.1"/>
    </source>
</evidence>
<gene>
    <name evidence="1" type="ORF">ANCCAN_10139</name>
</gene>
<organism evidence="1 2">
    <name type="scientific">Ancylostoma caninum</name>
    <name type="common">Dog hookworm</name>
    <dbReference type="NCBI Taxonomy" id="29170"/>
    <lineage>
        <taxon>Eukaryota</taxon>
        <taxon>Metazoa</taxon>
        <taxon>Ecdysozoa</taxon>
        <taxon>Nematoda</taxon>
        <taxon>Chromadorea</taxon>
        <taxon>Rhabditida</taxon>
        <taxon>Rhabditina</taxon>
        <taxon>Rhabditomorpha</taxon>
        <taxon>Strongyloidea</taxon>
        <taxon>Ancylostomatidae</taxon>
        <taxon>Ancylostomatinae</taxon>
        <taxon>Ancylostoma</taxon>
    </lineage>
</organism>
<dbReference type="AlphaFoldDB" id="A0A368GLU6"/>
<dbReference type="OrthoDB" id="5861204at2759"/>
<keyword evidence="2" id="KW-1185">Reference proteome</keyword>